<organism evidence="1 2">
    <name type="scientific">Hydrogenimonas thermophila</name>
    <dbReference type="NCBI Taxonomy" id="223786"/>
    <lineage>
        <taxon>Bacteria</taxon>
        <taxon>Pseudomonadati</taxon>
        <taxon>Campylobacterota</taxon>
        <taxon>Epsilonproteobacteria</taxon>
        <taxon>Campylobacterales</taxon>
        <taxon>Hydrogenimonadaceae</taxon>
        <taxon>Hydrogenimonas</taxon>
    </lineage>
</organism>
<evidence type="ECO:0000313" key="1">
    <source>
        <dbReference type="EMBL" id="SFP18211.1"/>
    </source>
</evidence>
<dbReference type="Proteomes" id="UP000199227">
    <property type="component" value="Unassembled WGS sequence"/>
</dbReference>
<keyword evidence="2" id="KW-1185">Reference proteome</keyword>
<dbReference type="AlphaFoldDB" id="A0A1I5NAF8"/>
<dbReference type="EMBL" id="FOXB01000009">
    <property type="protein sequence ID" value="SFP18211.1"/>
    <property type="molecule type" value="Genomic_DNA"/>
</dbReference>
<dbReference type="STRING" id="223786.SAMN05216234_10919"/>
<accession>A0A1I5NAF8</accession>
<dbReference type="RefSeq" id="WP_177201989.1">
    <property type="nucleotide sequence ID" value="NZ_CP136592.1"/>
</dbReference>
<protein>
    <submittedName>
        <fullName evidence="1">Uncharacterized protein</fullName>
    </submittedName>
</protein>
<name>A0A1I5NAF8_9BACT</name>
<sequence>MANEHIQHLDPYSPQSGTMIPGGLVKFLRTNIIYQIIRFLVINIRMTKLILKSHH</sequence>
<proteinExistence type="predicted"/>
<evidence type="ECO:0000313" key="2">
    <source>
        <dbReference type="Proteomes" id="UP000199227"/>
    </source>
</evidence>
<gene>
    <name evidence="1" type="ORF">SAMN05216234_10919</name>
</gene>
<reference evidence="1 2" key="1">
    <citation type="submission" date="2016-10" db="EMBL/GenBank/DDBJ databases">
        <authorList>
            <person name="de Groot N.N."/>
        </authorList>
    </citation>
    <scope>NUCLEOTIDE SEQUENCE [LARGE SCALE GENOMIC DNA]</scope>
    <source>
        <strain evidence="1 2">EP1-55-1</strain>
    </source>
</reference>